<dbReference type="Gene3D" id="3.40.47.10">
    <property type="match status" value="1"/>
</dbReference>
<reference evidence="1 2" key="1">
    <citation type="journal article" date="2023" name="Hortic Res">
        <title>Pangenome of water caltrop reveals structural variations and asymmetric subgenome divergence after allopolyploidization.</title>
        <authorList>
            <person name="Zhang X."/>
            <person name="Chen Y."/>
            <person name="Wang L."/>
            <person name="Yuan Y."/>
            <person name="Fang M."/>
            <person name="Shi L."/>
            <person name="Lu R."/>
            <person name="Comes H.P."/>
            <person name="Ma Y."/>
            <person name="Chen Y."/>
            <person name="Huang G."/>
            <person name="Zhou Y."/>
            <person name="Zheng Z."/>
            <person name="Qiu Y."/>
        </authorList>
    </citation>
    <scope>NUCLEOTIDE SEQUENCE [LARGE SCALE GENOMIC DNA]</scope>
    <source>
        <strain evidence="1">F231</strain>
    </source>
</reference>
<protein>
    <recommendedName>
        <fullName evidence="3">Thiolase N-terminal domain-containing protein</fullName>
    </recommendedName>
</protein>
<dbReference type="Proteomes" id="UP001346149">
    <property type="component" value="Unassembled WGS sequence"/>
</dbReference>
<proteinExistence type="predicted"/>
<evidence type="ECO:0000313" key="2">
    <source>
        <dbReference type="Proteomes" id="UP001346149"/>
    </source>
</evidence>
<accession>A0AAN7LDY0</accession>
<dbReference type="InterPro" id="IPR016039">
    <property type="entry name" value="Thiolase-like"/>
</dbReference>
<keyword evidence="2" id="KW-1185">Reference proteome</keyword>
<dbReference type="GO" id="GO:0016746">
    <property type="term" value="F:acyltransferase activity"/>
    <property type="evidence" value="ECO:0007669"/>
    <property type="project" value="InterPro"/>
</dbReference>
<organism evidence="1 2">
    <name type="scientific">Trapa natans</name>
    <name type="common">Water chestnut</name>
    <dbReference type="NCBI Taxonomy" id="22666"/>
    <lineage>
        <taxon>Eukaryota</taxon>
        <taxon>Viridiplantae</taxon>
        <taxon>Streptophyta</taxon>
        <taxon>Embryophyta</taxon>
        <taxon>Tracheophyta</taxon>
        <taxon>Spermatophyta</taxon>
        <taxon>Magnoliopsida</taxon>
        <taxon>eudicotyledons</taxon>
        <taxon>Gunneridae</taxon>
        <taxon>Pentapetalae</taxon>
        <taxon>rosids</taxon>
        <taxon>malvids</taxon>
        <taxon>Myrtales</taxon>
        <taxon>Lythraceae</taxon>
        <taxon>Trapa</taxon>
    </lineage>
</organism>
<sequence length="69" mass="7108">MAPVAASCSQDSIKPRDVCIVGVARTPMGGFLGTLSSLSATKLGSIAIEDNASDSSVLHALHLINYYDA</sequence>
<name>A0AAN7LDY0_TRANT</name>
<comment type="caution">
    <text evidence="1">The sequence shown here is derived from an EMBL/GenBank/DDBJ whole genome shotgun (WGS) entry which is preliminary data.</text>
</comment>
<dbReference type="AlphaFoldDB" id="A0AAN7LDY0"/>
<evidence type="ECO:0000313" key="1">
    <source>
        <dbReference type="EMBL" id="KAK4778867.1"/>
    </source>
</evidence>
<dbReference type="EMBL" id="JAXQNO010000017">
    <property type="protein sequence ID" value="KAK4778867.1"/>
    <property type="molecule type" value="Genomic_DNA"/>
</dbReference>
<gene>
    <name evidence="1" type="ORF">SAY86_006395</name>
</gene>
<evidence type="ECO:0008006" key="3">
    <source>
        <dbReference type="Google" id="ProtNLM"/>
    </source>
</evidence>